<name>A0A2N5Y691_9GAMM</name>
<keyword evidence="3" id="KW-1185">Reference proteome</keyword>
<dbReference type="InterPro" id="IPR000182">
    <property type="entry name" value="GNAT_dom"/>
</dbReference>
<sequence length="183" mass="21318">MSITFRPLTRYDDNYSKVIDLYKGSFPGAQRIPSCLLRYKLRHGKKGFDVLYEDDNWVGLVYATEFRDINFLQFLAISESLRAYGYGSKVMASMRYMQPGKRIVLNIEELDEQAQNSQQRVKRKAFYEKNGFSSSGYIVREPDGRYEMLIKGGSISKEEIEAMYRSLFGHIIGFFIRPEVIKI</sequence>
<dbReference type="Pfam" id="PF13508">
    <property type="entry name" value="Acetyltransf_7"/>
    <property type="match status" value="1"/>
</dbReference>
<dbReference type="OrthoDB" id="9127144at2"/>
<organism evidence="2 3">
    <name type="scientific">Kineobactrum sediminis</name>
    <dbReference type="NCBI Taxonomy" id="1905677"/>
    <lineage>
        <taxon>Bacteria</taxon>
        <taxon>Pseudomonadati</taxon>
        <taxon>Pseudomonadota</taxon>
        <taxon>Gammaproteobacteria</taxon>
        <taxon>Cellvibrionales</taxon>
        <taxon>Halieaceae</taxon>
        <taxon>Kineobactrum</taxon>
    </lineage>
</organism>
<dbReference type="EMBL" id="PKLZ01000001">
    <property type="protein sequence ID" value="PLW83920.1"/>
    <property type="molecule type" value="Genomic_DNA"/>
</dbReference>
<dbReference type="RefSeq" id="WP_101519557.1">
    <property type="nucleotide sequence ID" value="NZ_PKLZ01000001.1"/>
</dbReference>
<evidence type="ECO:0000259" key="1">
    <source>
        <dbReference type="PROSITE" id="PS51186"/>
    </source>
</evidence>
<dbReference type="AlphaFoldDB" id="A0A2N5Y691"/>
<dbReference type="Proteomes" id="UP000234845">
    <property type="component" value="Unassembled WGS sequence"/>
</dbReference>
<dbReference type="SUPFAM" id="SSF55729">
    <property type="entry name" value="Acyl-CoA N-acyltransferases (Nat)"/>
    <property type="match status" value="1"/>
</dbReference>
<comment type="caution">
    <text evidence="2">The sequence shown here is derived from an EMBL/GenBank/DDBJ whole genome shotgun (WGS) entry which is preliminary data.</text>
</comment>
<dbReference type="InterPro" id="IPR016181">
    <property type="entry name" value="Acyl_CoA_acyltransferase"/>
</dbReference>
<feature type="domain" description="N-acetyltransferase" evidence="1">
    <location>
        <begin position="3"/>
        <end position="153"/>
    </location>
</feature>
<gene>
    <name evidence="2" type="ORF">CWI75_00740</name>
</gene>
<protein>
    <submittedName>
        <fullName evidence="2">N-acetyltransferase</fullName>
    </submittedName>
</protein>
<evidence type="ECO:0000313" key="3">
    <source>
        <dbReference type="Proteomes" id="UP000234845"/>
    </source>
</evidence>
<dbReference type="GO" id="GO:0016747">
    <property type="term" value="F:acyltransferase activity, transferring groups other than amino-acyl groups"/>
    <property type="evidence" value="ECO:0007669"/>
    <property type="project" value="InterPro"/>
</dbReference>
<reference evidence="3" key="1">
    <citation type="submission" date="2017-11" db="EMBL/GenBank/DDBJ databases">
        <title>The draft genome sequence of Chromatocurvus sp. F02.</title>
        <authorList>
            <person name="Du Z.-J."/>
            <person name="Chang Y.-Q."/>
        </authorList>
    </citation>
    <scope>NUCLEOTIDE SEQUENCE [LARGE SCALE GENOMIC DNA]</scope>
    <source>
        <strain evidence="3">F02</strain>
    </source>
</reference>
<dbReference type="Gene3D" id="3.40.630.30">
    <property type="match status" value="1"/>
</dbReference>
<evidence type="ECO:0000313" key="2">
    <source>
        <dbReference type="EMBL" id="PLW83920.1"/>
    </source>
</evidence>
<proteinExistence type="predicted"/>
<dbReference type="PROSITE" id="PS51186">
    <property type="entry name" value="GNAT"/>
    <property type="match status" value="1"/>
</dbReference>
<keyword evidence="2" id="KW-0808">Transferase</keyword>
<accession>A0A2N5Y691</accession>